<dbReference type="GO" id="GO:0022857">
    <property type="term" value="F:transmembrane transporter activity"/>
    <property type="evidence" value="ECO:0007669"/>
    <property type="project" value="InterPro"/>
</dbReference>
<feature type="transmembrane region" description="Helical" evidence="6">
    <location>
        <begin position="176"/>
        <end position="195"/>
    </location>
</feature>
<evidence type="ECO:0000256" key="1">
    <source>
        <dbReference type="ARBA" id="ARBA00004141"/>
    </source>
</evidence>
<keyword evidence="8" id="KW-1185">Reference proteome</keyword>
<feature type="transmembrane region" description="Helical" evidence="6">
    <location>
        <begin position="341"/>
        <end position="365"/>
    </location>
</feature>
<dbReference type="Pfam" id="PF00083">
    <property type="entry name" value="Sugar_tr"/>
    <property type="match status" value="1"/>
</dbReference>
<evidence type="ECO:0000313" key="8">
    <source>
        <dbReference type="Proteomes" id="UP000054495"/>
    </source>
</evidence>
<dbReference type="PANTHER" id="PTHR24064">
    <property type="entry name" value="SOLUTE CARRIER FAMILY 22 MEMBER"/>
    <property type="match status" value="1"/>
</dbReference>
<feature type="transmembrane region" description="Helical" evidence="6">
    <location>
        <begin position="396"/>
        <end position="416"/>
    </location>
</feature>
<keyword evidence="4 6" id="KW-0472">Membrane</keyword>
<protein>
    <submittedName>
        <fullName evidence="7">Transporter, major facilitator family protein</fullName>
    </submittedName>
</protein>
<dbReference type="AlphaFoldDB" id="A0A0D6LU70"/>
<feature type="transmembrane region" description="Helical" evidence="6">
    <location>
        <begin position="459"/>
        <end position="476"/>
    </location>
</feature>
<dbReference type="SUPFAM" id="SSF103473">
    <property type="entry name" value="MFS general substrate transporter"/>
    <property type="match status" value="1"/>
</dbReference>
<dbReference type="Proteomes" id="UP000054495">
    <property type="component" value="Unassembled WGS sequence"/>
</dbReference>
<name>A0A0D6LU70_9BILA</name>
<feature type="transmembrane region" description="Helical" evidence="6">
    <location>
        <begin position="372"/>
        <end position="390"/>
    </location>
</feature>
<evidence type="ECO:0000313" key="7">
    <source>
        <dbReference type="EMBL" id="EPB75384.1"/>
    </source>
</evidence>
<feature type="transmembrane region" description="Helical" evidence="6">
    <location>
        <begin position="307"/>
        <end position="329"/>
    </location>
</feature>
<dbReference type="EMBL" id="KE124904">
    <property type="protein sequence ID" value="EPB75384.1"/>
    <property type="molecule type" value="Genomic_DNA"/>
</dbReference>
<evidence type="ECO:0000256" key="2">
    <source>
        <dbReference type="ARBA" id="ARBA00022692"/>
    </source>
</evidence>
<accession>A0A0D6LU70</accession>
<reference evidence="7 8" key="1">
    <citation type="submission" date="2013-05" db="EMBL/GenBank/DDBJ databases">
        <title>Draft genome of the parasitic nematode Anyclostoma ceylanicum.</title>
        <authorList>
            <person name="Mitreva M."/>
        </authorList>
    </citation>
    <scope>NUCLEOTIDE SEQUENCE [LARGE SCALE GENOMIC DNA]</scope>
</reference>
<sequence>MTEEDTEAANGLKAASSPNAPDDRSRASSLVINYLHLDADKVLSAYGKFGRYQMVTYLITNSVHILFAINMMVMPFITEDPAFECQITPPEGVKWEYTIVDKCTVMDGNNWTLTCDSIPGARYNYTDEKHESLASEFNLVCNNYEAVEHGASVFMLGGMLVAPVITQLSDLFGRRLTFLIPLYVAVVSNLICAVAPSYLIFLIFRFIAGVATTGFSVIGWVLCMESVALEFRSLIPLMGSITWVIGFTPESLHWLITNKKKKGVSKYIRTSSRFNRVEIPLHECKSTSNLEAEGKKRTFFDIFKSPALVIHLLLNAYILIVMNGTYWALSLFSTELSEDKMTGFFLSGLVEIPAGLLAIGLLIYLDRKTVSFLSLTLQALSMLCALYLPVGPQVSMVFPLLAKVFNTIVWCSQPLLYTESTPTSVRNVFCGVAGFMGDLGSVVAPYLKRLEAIHKSAPALVIVVMSLISAMIVLIMPETKDKKLPEDLEDFDPGPLFRWMKKRSKAEQSMEEAKTFERVLNGHFSYTNIVSSFKRNNV</sequence>
<dbReference type="GO" id="GO:0016020">
    <property type="term" value="C:membrane"/>
    <property type="evidence" value="ECO:0007669"/>
    <property type="project" value="UniProtKB-SubCell"/>
</dbReference>
<feature type="transmembrane region" description="Helical" evidence="6">
    <location>
        <begin position="234"/>
        <end position="256"/>
    </location>
</feature>
<comment type="subcellular location">
    <subcellularLocation>
        <location evidence="1">Membrane</location>
        <topology evidence="1">Multi-pass membrane protein</topology>
    </subcellularLocation>
</comment>
<evidence type="ECO:0000256" key="5">
    <source>
        <dbReference type="SAM" id="MobiDB-lite"/>
    </source>
</evidence>
<keyword evidence="3 6" id="KW-1133">Transmembrane helix</keyword>
<dbReference type="InterPro" id="IPR005828">
    <property type="entry name" value="MFS_sugar_transport-like"/>
</dbReference>
<keyword evidence="2 6" id="KW-0812">Transmembrane</keyword>
<dbReference type="Gene3D" id="1.20.1250.20">
    <property type="entry name" value="MFS general substrate transporter like domains"/>
    <property type="match status" value="1"/>
</dbReference>
<evidence type="ECO:0000256" key="4">
    <source>
        <dbReference type="ARBA" id="ARBA00023136"/>
    </source>
</evidence>
<organism evidence="7 8">
    <name type="scientific">Ancylostoma ceylanicum</name>
    <dbReference type="NCBI Taxonomy" id="53326"/>
    <lineage>
        <taxon>Eukaryota</taxon>
        <taxon>Metazoa</taxon>
        <taxon>Ecdysozoa</taxon>
        <taxon>Nematoda</taxon>
        <taxon>Chromadorea</taxon>
        <taxon>Rhabditida</taxon>
        <taxon>Rhabditina</taxon>
        <taxon>Rhabditomorpha</taxon>
        <taxon>Strongyloidea</taxon>
        <taxon>Ancylostomatidae</taxon>
        <taxon>Ancylostomatinae</taxon>
        <taxon>Ancylostoma</taxon>
    </lineage>
</organism>
<evidence type="ECO:0000256" key="3">
    <source>
        <dbReference type="ARBA" id="ARBA00022989"/>
    </source>
</evidence>
<dbReference type="InterPro" id="IPR036259">
    <property type="entry name" value="MFS_trans_sf"/>
</dbReference>
<feature type="transmembrane region" description="Helical" evidence="6">
    <location>
        <begin position="202"/>
        <end position="222"/>
    </location>
</feature>
<evidence type="ECO:0000256" key="6">
    <source>
        <dbReference type="SAM" id="Phobius"/>
    </source>
</evidence>
<feature type="transmembrane region" description="Helical" evidence="6">
    <location>
        <begin position="428"/>
        <end position="447"/>
    </location>
</feature>
<feature type="transmembrane region" description="Helical" evidence="6">
    <location>
        <begin position="55"/>
        <end position="77"/>
    </location>
</feature>
<gene>
    <name evidence="7" type="ORF">ANCCEY_05543</name>
</gene>
<feature type="region of interest" description="Disordered" evidence="5">
    <location>
        <begin position="1"/>
        <end position="24"/>
    </location>
</feature>
<proteinExistence type="predicted"/>